<organism evidence="6 7">
    <name type="scientific">Shewanella livingstonensis</name>
    <dbReference type="NCBI Taxonomy" id="150120"/>
    <lineage>
        <taxon>Bacteria</taxon>
        <taxon>Pseudomonadati</taxon>
        <taxon>Pseudomonadota</taxon>
        <taxon>Gammaproteobacteria</taxon>
        <taxon>Alteromonadales</taxon>
        <taxon>Shewanellaceae</taxon>
        <taxon>Shewanella</taxon>
    </lineage>
</organism>
<dbReference type="InterPro" id="IPR000847">
    <property type="entry name" value="LysR_HTH_N"/>
</dbReference>
<gene>
    <name evidence="6" type="ORF">EGC82_14145</name>
</gene>
<evidence type="ECO:0000256" key="2">
    <source>
        <dbReference type="ARBA" id="ARBA00023015"/>
    </source>
</evidence>
<evidence type="ECO:0000313" key="6">
    <source>
        <dbReference type="EMBL" id="AZG73796.1"/>
    </source>
</evidence>
<dbReference type="KEGG" id="slj:EGC82_14145"/>
<dbReference type="Pfam" id="PF00126">
    <property type="entry name" value="HTH_1"/>
    <property type="match status" value="1"/>
</dbReference>
<dbReference type="CDD" id="cd08422">
    <property type="entry name" value="PBP2_CrgA_like"/>
    <property type="match status" value="1"/>
</dbReference>
<dbReference type="GO" id="GO:0006351">
    <property type="term" value="P:DNA-templated transcription"/>
    <property type="evidence" value="ECO:0007669"/>
    <property type="project" value="TreeGrafter"/>
</dbReference>
<name>A0A3G8LVW2_9GAMM</name>
<dbReference type="AlphaFoldDB" id="A0A3G8LVW2"/>
<feature type="domain" description="HTH lysR-type" evidence="5">
    <location>
        <begin position="1"/>
        <end position="58"/>
    </location>
</feature>
<proteinExistence type="inferred from homology"/>
<accession>A0A3G8LVW2</accession>
<dbReference type="FunFam" id="1.10.10.10:FF:000001">
    <property type="entry name" value="LysR family transcriptional regulator"/>
    <property type="match status" value="1"/>
</dbReference>
<keyword evidence="7" id="KW-1185">Reference proteome</keyword>
<dbReference type="Pfam" id="PF03466">
    <property type="entry name" value="LysR_substrate"/>
    <property type="match status" value="1"/>
</dbReference>
<keyword evidence="3" id="KW-0238">DNA-binding</keyword>
<dbReference type="PANTHER" id="PTHR30537:SF68">
    <property type="entry name" value="TRANSCRIPTIONAL REGULATOR-RELATED"/>
    <property type="match status" value="1"/>
</dbReference>
<protein>
    <submittedName>
        <fullName evidence="6">LysR family transcriptional regulator</fullName>
    </submittedName>
</protein>
<evidence type="ECO:0000256" key="3">
    <source>
        <dbReference type="ARBA" id="ARBA00023125"/>
    </source>
</evidence>
<reference evidence="7" key="1">
    <citation type="submission" date="2018-11" db="EMBL/GenBank/DDBJ databases">
        <title>Shewanella sp. M2.</title>
        <authorList>
            <person name="Hwang Y.J."/>
            <person name="Hwang C.Y."/>
        </authorList>
    </citation>
    <scope>NUCLEOTIDE SEQUENCE [LARGE SCALE GENOMIC DNA]</scope>
    <source>
        <strain evidence="7">LMG 19866</strain>
    </source>
</reference>
<dbReference type="Gene3D" id="1.10.10.10">
    <property type="entry name" value="Winged helix-like DNA-binding domain superfamily/Winged helix DNA-binding domain"/>
    <property type="match status" value="1"/>
</dbReference>
<dbReference type="Proteomes" id="UP000278035">
    <property type="component" value="Chromosome"/>
</dbReference>
<dbReference type="GO" id="GO:0003700">
    <property type="term" value="F:DNA-binding transcription factor activity"/>
    <property type="evidence" value="ECO:0007669"/>
    <property type="project" value="InterPro"/>
</dbReference>
<evidence type="ECO:0000256" key="1">
    <source>
        <dbReference type="ARBA" id="ARBA00009437"/>
    </source>
</evidence>
<dbReference type="InterPro" id="IPR058163">
    <property type="entry name" value="LysR-type_TF_proteobact-type"/>
</dbReference>
<dbReference type="PANTHER" id="PTHR30537">
    <property type="entry name" value="HTH-TYPE TRANSCRIPTIONAL REGULATOR"/>
    <property type="match status" value="1"/>
</dbReference>
<dbReference type="InterPro" id="IPR036388">
    <property type="entry name" value="WH-like_DNA-bd_sf"/>
</dbReference>
<dbReference type="PROSITE" id="PS50931">
    <property type="entry name" value="HTH_LYSR"/>
    <property type="match status" value="1"/>
</dbReference>
<evidence type="ECO:0000259" key="5">
    <source>
        <dbReference type="PROSITE" id="PS50931"/>
    </source>
</evidence>
<evidence type="ECO:0000313" key="7">
    <source>
        <dbReference type="Proteomes" id="UP000278035"/>
    </source>
</evidence>
<evidence type="ECO:0000256" key="4">
    <source>
        <dbReference type="ARBA" id="ARBA00023163"/>
    </source>
</evidence>
<dbReference type="InterPro" id="IPR036390">
    <property type="entry name" value="WH_DNA-bd_sf"/>
</dbReference>
<dbReference type="InterPro" id="IPR005119">
    <property type="entry name" value="LysR_subst-bd"/>
</dbReference>
<keyword evidence="2" id="KW-0805">Transcription regulation</keyword>
<comment type="similarity">
    <text evidence="1">Belongs to the LysR transcriptional regulatory family.</text>
</comment>
<dbReference type="OrthoDB" id="9786526at2"/>
<dbReference type="EMBL" id="CP034015">
    <property type="protein sequence ID" value="AZG73796.1"/>
    <property type="molecule type" value="Genomic_DNA"/>
</dbReference>
<dbReference type="RefSeq" id="WP_124731330.1">
    <property type="nucleotide sequence ID" value="NZ_CBCSKC010000004.1"/>
</dbReference>
<dbReference type="Gene3D" id="3.40.190.10">
    <property type="entry name" value="Periplasmic binding protein-like II"/>
    <property type="match status" value="2"/>
</dbReference>
<keyword evidence="4" id="KW-0804">Transcription</keyword>
<dbReference type="GO" id="GO:0043565">
    <property type="term" value="F:sequence-specific DNA binding"/>
    <property type="evidence" value="ECO:0007669"/>
    <property type="project" value="TreeGrafter"/>
</dbReference>
<dbReference type="SUPFAM" id="SSF46785">
    <property type="entry name" value="Winged helix' DNA-binding domain"/>
    <property type="match status" value="1"/>
</dbReference>
<dbReference type="SUPFAM" id="SSF53850">
    <property type="entry name" value="Periplasmic binding protein-like II"/>
    <property type="match status" value="1"/>
</dbReference>
<sequence>MKTEDIALFHRIVETGSILEAANLLNLPKSTVSRRLQSLEESLNLKLFHRQSRAITLTSAGSHFYEKTLTMLADLAQTLDQITDNKAELNGHLRILIFPIPEMMDIVSKIFNFMDANPKLSIEIISSTEPLDMVRHNIDIAFMVQETFSEIDMVAKPIIREELYFVASPQYLAKAGTPHSPEEIEQHNSILFRFPNGKTFSEVPLANDAMQAVKGNLCTNSIQLAYEATLSGRGIGYLPLRICQEDFKQAKLVRLFNELPPYIAVVFLVYPSRRFLSLASQRFIDYMLANLPESGSYQSPSTQVKVWI</sequence>